<organism evidence="1">
    <name type="scientific">termite gut metagenome</name>
    <dbReference type="NCBI Taxonomy" id="433724"/>
    <lineage>
        <taxon>unclassified sequences</taxon>
        <taxon>metagenomes</taxon>
        <taxon>organismal metagenomes</taxon>
    </lineage>
</organism>
<comment type="caution">
    <text evidence="1">The sequence shown here is derived from an EMBL/GenBank/DDBJ whole genome shotgun (WGS) entry which is preliminary data.</text>
</comment>
<dbReference type="EMBL" id="SNRY01000017">
    <property type="protein sequence ID" value="KAA6351168.1"/>
    <property type="molecule type" value="Genomic_DNA"/>
</dbReference>
<dbReference type="AlphaFoldDB" id="A0A5J4SZ20"/>
<proteinExistence type="predicted"/>
<protein>
    <submittedName>
        <fullName evidence="1">Uncharacterized protein</fullName>
    </submittedName>
</protein>
<evidence type="ECO:0000313" key="2">
    <source>
        <dbReference type="EMBL" id="KAA6351173.1"/>
    </source>
</evidence>
<sequence length="84" mass="10007">MPASISQIGFEREYPVEERRIIYYHFSSLFSPSEYAETIWFKLTKEWILSEDYIEKDSLFYAASRAITNSGHELNSKFKHFNTN</sequence>
<evidence type="ECO:0000313" key="1">
    <source>
        <dbReference type="EMBL" id="KAA6351168.1"/>
    </source>
</evidence>
<dbReference type="EMBL" id="SNRY01000017">
    <property type="protein sequence ID" value="KAA6351173.1"/>
    <property type="molecule type" value="Genomic_DNA"/>
</dbReference>
<reference evidence="1" key="1">
    <citation type="submission" date="2019-03" db="EMBL/GenBank/DDBJ databases">
        <title>Single cell metagenomics reveals metabolic interactions within the superorganism composed of flagellate Streblomastix strix and complex community of Bacteroidetes bacteria on its surface.</title>
        <authorList>
            <person name="Treitli S.C."/>
            <person name="Kolisko M."/>
            <person name="Husnik F."/>
            <person name="Keeling P."/>
            <person name="Hampl V."/>
        </authorList>
    </citation>
    <scope>NUCLEOTIDE SEQUENCE</scope>
    <source>
        <strain evidence="1">STM</strain>
    </source>
</reference>
<name>A0A5J4SZ20_9ZZZZ</name>
<accession>A0A5J4SZ20</accession>
<gene>
    <name evidence="1" type="ORF">EZS27_001468</name>
    <name evidence="2" type="ORF">EZS27_001473</name>
</gene>